<dbReference type="AlphaFoldDB" id="A0AAE0MSQ3"/>
<dbReference type="InterPro" id="IPR010730">
    <property type="entry name" value="HET"/>
</dbReference>
<dbReference type="PANTHER" id="PTHR10622:SF10">
    <property type="entry name" value="HET DOMAIN-CONTAINING PROTEIN"/>
    <property type="match status" value="1"/>
</dbReference>
<dbReference type="RefSeq" id="XP_062682114.1">
    <property type="nucleotide sequence ID" value="XM_062830098.1"/>
</dbReference>
<sequence>MRLLKTDTFELVEFVGEEFPKYAILSHTWEGKEVKHACRKAQEDEFEFIWIDTCCIDKSSSAELQEAINSMFAWYRKSAICYAFLSDIQRPSGSIDPSSFDITCSRWFTRGWTLQELLAPDFLYFYDASWELLGSRSGWAESISKATTIPVDCLAGPEKSIEDKLQQTTVAARMSWAANRQTTRVEDEAYCLLGLFDINMPMLYGEGNKAFMRLQQEIMKTSDDATILAWGLKRDSQGLSLDFGISQRGLMLDGLFGFDTRYCLQYLFLPCTDAHDNILALPMLSLLSIYRSQSYRDRSLANTLCVPLSTAPAGRISTYYRDYLSIKQGKYYLGANYNTLALPSMSLSDQFFNSRTLELSFRKQPPWPRHEDSEFSLETVYPALSRQPFRFVADINVTAPVASNVDVFPDDNPWAHSWTSHAFQSSELPSHSLVFILNITGKRILLVLGTWSGGEAPRSLACHTAILGAKELLRPTLTDLTSLSTKFSSRENLPTPIVFLHVPIVPQG</sequence>
<name>A0AAE0MSQ3_9PEZI</name>
<accession>A0AAE0MSQ3</accession>
<keyword evidence="3" id="KW-1185">Reference proteome</keyword>
<dbReference type="Proteomes" id="UP001278500">
    <property type="component" value="Unassembled WGS sequence"/>
</dbReference>
<evidence type="ECO:0000313" key="3">
    <source>
        <dbReference type="Proteomes" id="UP001278500"/>
    </source>
</evidence>
<dbReference type="Pfam" id="PF06985">
    <property type="entry name" value="HET"/>
    <property type="match status" value="1"/>
</dbReference>
<comment type="caution">
    <text evidence="2">The sequence shown here is derived from an EMBL/GenBank/DDBJ whole genome shotgun (WGS) entry which is preliminary data.</text>
</comment>
<feature type="domain" description="Heterokaryon incompatibility" evidence="1">
    <location>
        <begin position="33"/>
        <end position="90"/>
    </location>
</feature>
<reference evidence="2" key="2">
    <citation type="submission" date="2023-06" db="EMBL/GenBank/DDBJ databases">
        <authorList>
            <consortium name="Lawrence Berkeley National Laboratory"/>
            <person name="Haridas S."/>
            <person name="Hensen N."/>
            <person name="Bonometti L."/>
            <person name="Westerberg I."/>
            <person name="Brannstrom I.O."/>
            <person name="Guillou S."/>
            <person name="Cros-Aarteil S."/>
            <person name="Calhoun S."/>
            <person name="Kuo A."/>
            <person name="Mondo S."/>
            <person name="Pangilinan J."/>
            <person name="Riley R."/>
            <person name="Labutti K."/>
            <person name="Andreopoulos B."/>
            <person name="Lipzen A."/>
            <person name="Chen C."/>
            <person name="Yanf M."/>
            <person name="Daum C."/>
            <person name="Ng V."/>
            <person name="Clum A."/>
            <person name="Steindorff A."/>
            <person name="Ohm R."/>
            <person name="Martin F."/>
            <person name="Silar P."/>
            <person name="Natvig D."/>
            <person name="Lalanne C."/>
            <person name="Gautier V."/>
            <person name="Ament-Velasquez S.L."/>
            <person name="Kruys A."/>
            <person name="Hutchinson M.I."/>
            <person name="Powell A.J."/>
            <person name="Barry K."/>
            <person name="Miller A.N."/>
            <person name="Grigoriev I.V."/>
            <person name="Debuchy R."/>
            <person name="Gladieux P."/>
            <person name="Thoren M.H."/>
            <person name="Johannesson H."/>
        </authorList>
    </citation>
    <scope>NUCLEOTIDE SEQUENCE</scope>
    <source>
        <strain evidence="2">CBS 560.94</strain>
    </source>
</reference>
<organism evidence="2 3">
    <name type="scientific">Neurospora tetraspora</name>
    <dbReference type="NCBI Taxonomy" id="94610"/>
    <lineage>
        <taxon>Eukaryota</taxon>
        <taxon>Fungi</taxon>
        <taxon>Dikarya</taxon>
        <taxon>Ascomycota</taxon>
        <taxon>Pezizomycotina</taxon>
        <taxon>Sordariomycetes</taxon>
        <taxon>Sordariomycetidae</taxon>
        <taxon>Sordariales</taxon>
        <taxon>Sordariaceae</taxon>
        <taxon>Neurospora</taxon>
    </lineage>
</organism>
<dbReference type="PANTHER" id="PTHR10622">
    <property type="entry name" value="HET DOMAIN-CONTAINING PROTEIN"/>
    <property type="match status" value="1"/>
</dbReference>
<dbReference type="EMBL" id="JAUEPP010000004">
    <property type="protein sequence ID" value="KAK3345501.1"/>
    <property type="molecule type" value="Genomic_DNA"/>
</dbReference>
<reference evidence="2" key="1">
    <citation type="journal article" date="2023" name="Mol. Phylogenet. Evol.">
        <title>Genome-scale phylogeny and comparative genomics of the fungal order Sordariales.</title>
        <authorList>
            <person name="Hensen N."/>
            <person name="Bonometti L."/>
            <person name="Westerberg I."/>
            <person name="Brannstrom I.O."/>
            <person name="Guillou S."/>
            <person name="Cros-Aarteil S."/>
            <person name="Calhoun S."/>
            <person name="Haridas S."/>
            <person name="Kuo A."/>
            <person name="Mondo S."/>
            <person name="Pangilinan J."/>
            <person name="Riley R."/>
            <person name="LaButti K."/>
            <person name="Andreopoulos B."/>
            <person name="Lipzen A."/>
            <person name="Chen C."/>
            <person name="Yan M."/>
            <person name="Daum C."/>
            <person name="Ng V."/>
            <person name="Clum A."/>
            <person name="Steindorff A."/>
            <person name="Ohm R.A."/>
            <person name="Martin F."/>
            <person name="Silar P."/>
            <person name="Natvig D.O."/>
            <person name="Lalanne C."/>
            <person name="Gautier V."/>
            <person name="Ament-Velasquez S.L."/>
            <person name="Kruys A."/>
            <person name="Hutchinson M.I."/>
            <person name="Powell A.J."/>
            <person name="Barry K."/>
            <person name="Miller A.N."/>
            <person name="Grigoriev I.V."/>
            <person name="Debuchy R."/>
            <person name="Gladieux P."/>
            <person name="Hiltunen Thoren M."/>
            <person name="Johannesson H."/>
        </authorList>
    </citation>
    <scope>NUCLEOTIDE SEQUENCE</scope>
    <source>
        <strain evidence="2">CBS 560.94</strain>
    </source>
</reference>
<gene>
    <name evidence="2" type="ORF">B0H65DRAFT_558395</name>
</gene>
<proteinExistence type="predicted"/>
<protein>
    <recommendedName>
        <fullName evidence="1">Heterokaryon incompatibility domain-containing protein</fullName>
    </recommendedName>
</protein>
<dbReference type="GeneID" id="87867252"/>
<evidence type="ECO:0000313" key="2">
    <source>
        <dbReference type="EMBL" id="KAK3345501.1"/>
    </source>
</evidence>
<evidence type="ECO:0000259" key="1">
    <source>
        <dbReference type="Pfam" id="PF06985"/>
    </source>
</evidence>